<reference evidence="1 2" key="1">
    <citation type="journal article" date="2020" name="Nature">
        <title>Six reference-quality genomes reveal evolution of bat adaptations.</title>
        <authorList>
            <person name="Jebb D."/>
            <person name="Huang Z."/>
            <person name="Pippel M."/>
            <person name="Hughes G.M."/>
            <person name="Lavrichenko K."/>
            <person name="Devanna P."/>
            <person name="Winkler S."/>
            <person name="Jermiin L.S."/>
            <person name="Skirmuntt E.C."/>
            <person name="Katzourakis A."/>
            <person name="Burkitt-Gray L."/>
            <person name="Ray D.A."/>
            <person name="Sullivan K.A.M."/>
            <person name="Roscito J.G."/>
            <person name="Kirilenko B.M."/>
            <person name="Davalos L.M."/>
            <person name="Corthals A.P."/>
            <person name="Power M.L."/>
            <person name="Jones G."/>
            <person name="Ransome R.D."/>
            <person name="Dechmann D.K.N."/>
            <person name="Locatelli A.G."/>
            <person name="Puechmaille S.J."/>
            <person name="Fedrigo O."/>
            <person name="Jarvis E.D."/>
            <person name="Hiller M."/>
            <person name="Vernes S.C."/>
            <person name="Myers E.W."/>
            <person name="Teeling E.C."/>
        </authorList>
    </citation>
    <scope>NUCLEOTIDE SEQUENCE [LARGE SCALE GENOMIC DNA]</scope>
    <source>
        <strain evidence="1">MMolMol1</strain>
        <tissue evidence="1">Muscle</tissue>
    </source>
</reference>
<name>A0A7J8C939_MOLMO</name>
<keyword evidence="2" id="KW-1185">Reference proteome</keyword>
<dbReference type="AlphaFoldDB" id="A0A7J8C939"/>
<proteinExistence type="predicted"/>
<sequence>MNSLRLVTMHFASLLKETVRLIQVVTAGNLLDFLPSLIISKSVTLSWMVSIFLQRLVSSSKGLEEAARLGAIVGLRSKFSEITNTEITSMRSDVEACVRETNLHEAEPISGQDRRGVVRIGEDGQSVNSML</sequence>
<dbReference type="EMBL" id="JACASF010000021">
    <property type="protein sequence ID" value="KAF6407357.1"/>
    <property type="molecule type" value="Genomic_DNA"/>
</dbReference>
<evidence type="ECO:0000313" key="2">
    <source>
        <dbReference type="Proteomes" id="UP000550707"/>
    </source>
</evidence>
<protein>
    <submittedName>
        <fullName evidence="1">Uncharacterized protein</fullName>
    </submittedName>
</protein>
<organism evidence="1 2">
    <name type="scientific">Molossus molossus</name>
    <name type="common">Pallas' mastiff bat</name>
    <name type="synonym">Vespertilio molossus</name>
    <dbReference type="NCBI Taxonomy" id="27622"/>
    <lineage>
        <taxon>Eukaryota</taxon>
        <taxon>Metazoa</taxon>
        <taxon>Chordata</taxon>
        <taxon>Craniata</taxon>
        <taxon>Vertebrata</taxon>
        <taxon>Euteleostomi</taxon>
        <taxon>Mammalia</taxon>
        <taxon>Eutheria</taxon>
        <taxon>Laurasiatheria</taxon>
        <taxon>Chiroptera</taxon>
        <taxon>Yangochiroptera</taxon>
        <taxon>Molossidae</taxon>
        <taxon>Molossus</taxon>
    </lineage>
</organism>
<accession>A0A7J8C939</accession>
<comment type="caution">
    <text evidence="1">The sequence shown here is derived from an EMBL/GenBank/DDBJ whole genome shotgun (WGS) entry which is preliminary data.</text>
</comment>
<evidence type="ECO:0000313" key="1">
    <source>
        <dbReference type="EMBL" id="KAF6407357.1"/>
    </source>
</evidence>
<gene>
    <name evidence="1" type="ORF">HJG59_009979</name>
</gene>
<dbReference type="Proteomes" id="UP000550707">
    <property type="component" value="Unassembled WGS sequence"/>
</dbReference>
<dbReference type="InParanoid" id="A0A7J8C939"/>